<dbReference type="Pfam" id="PF00931">
    <property type="entry name" value="NB-ARC"/>
    <property type="match status" value="1"/>
</dbReference>
<dbReference type="InParanoid" id="A0A2G5FAJ1"/>
<evidence type="ECO:0000259" key="8">
    <source>
        <dbReference type="Pfam" id="PF23598"/>
    </source>
</evidence>
<dbReference type="PANTHER" id="PTHR23155">
    <property type="entry name" value="DISEASE RESISTANCE PROTEIN RP"/>
    <property type="match status" value="1"/>
</dbReference>
<dbReference type="FunCoup" id="A0A2G5FAJ1">
    <property type="interactions" value="328"/>
</dbReference>
<dbReference type="Gene3D" id="1.10.8.430">
    <property type="entry name" value="Helical domain of apoptotic protease-activating factors"/>
    <property type="match status" value="1"/>
</dbReference>
<dbReference type="Pfam" id="PF23598">
    <property type="entry name" value="LRR_14"/>
    <property type="match status" value="1"/>
</dbReference>
<proteinExistence type="predicted"/>
<sequence>MAESVVSFLLEKLVALAEQEVELLKDVQDEIEEMKREFQSIKAFLKDADAKVDIDQGVKEWVEQVRDVAYEIEDVLDDYLFCHYIKEVDNDVGERHGSCIGSIAGISQRVIDFFKYLKSQHEIGYQIQDISMRIQAITNRRRRFNINNSVDQGPTLASTTKRDPREDALFLEEFQLVGIENAKAKLVGHLLETETRLGVVAVYGQGGLGKTTLVKKVYDNPKVKGQFPYRAWITVSQIYDAKSLLKSLMKQLLPTLGGAETMEAIELKQMLNNNLRQKRYVVVLDDMWELDAWKDLKNAFPNDNENGSRIMVTTRSKNIADTCLEEYGYMYPLQPLDPEDSWKLFYKKAFKQNVLNMNVSSEQVLRDRSAKFLKKCNGLPLAIVAIGGLLSVKQPSEWDQVYHNLGSLIDGSTSGSQSQLRDLNFVISLSYNDLPYHLKSCFLYLCVFPEDYPIDCSRLLRLWVGEGFVKRMRSVDMTMDEIASLYLDELIQRSLVQVTKINERNKVKECRIHDLMRDFIIAKARNQNLATIITEKKEELEFVYFRLLRVLDINDVNLLEFPSQVVNLLYLRYLSLRPNHLTSSVPDSVGKLVHLETFDLKCNLMIRELPAGILKLRRLRNLLAYGVQLPAGIHRLTTLEKLEWVNADEEGSSLLVKELGMLPELRKLAIRNLREDDSMQLFASVQKMKYLSSFKVWSKSIKFLHSSNLSSPPSSLKCLHMGGALDRIPCWIPSLQNLEEIQLYYSGFKSNLLQVLQVLPNLVILRLLDGSFDGEELSFVKGFPRLKRLFLRNLKNLNKMEVEQGSMPVIGVITFIICEKLEFPLGLENLTTLDEIISTDMSPQFVDKMVQHCWKPGHLPQLTINEEDSYLL</sequence>
<gene>
    <name evidence="9" type="ORF">AQUCO_00100495v1</name>
</gene>
<dbReference type="Gene3D" id="3.40.50.300">
    <property type="entry name" value="P-loop containing nucleotide triphosphate hydrolases"/>
    <property type="match status" value="1"/>
</dbReference>
<evidence type="ECO:0000259" key="6">
    <source>
        <dbReference type="Pfam" id="PF18052"/>
    </source>
</evidence>
<dbReference type="FunFam" id="1.10.10.10:FF:000322">
    <property type="entry name" value="Probable disease resistance protein At1g63360"/>
    <property type="match status" value="1"/>
</dbReference>
<dbReference type="InterPro" id="IPR042197">
    <property type="entry name" value="Apaf_helical"/>
</dbReference>
<accession>A0A2G5FAJ1</accession>
<name>A0A2G5FAJ1_AQUCA</name>
<dbReference type="OrthoDB" id="690341at2759"/>
<dbReference type="GO" id="GO:0098542">
    <property type="term" value="P:defense response to other organism"/>
    <property type="evidence" value="ECO:0007669"/>
    <property type="project" value="TreeGrafter"/>
</dbReference>
<dbReference type="Gene3D" id="1.20.5.4130">
    <property type="match status" value="1"/>
</dbReference>
<keyword evidence="3" id="KW-0611">Plant defense</keyword>
<feature type="domain" description="Disease resistance protein winged helix" evidence="7">
    <location>
        <begin position="447"/>
        <end position="520"/>
    </location>
</feature>
<evidence type="ECO:0008006" key="11">
    <source>
        <dbReference type="Google" id="ProtNLM"/>
    </source>
</evidence>
<reference evidence="9 10" key="1">
    <citation type="submission" date="2017-09" db="EMBL/GenBank/DDBJ databases">
        <title>WGS assembly of Aquilegia coerulea Goldsmith.</title>
        <authorList>
            <person name="Hodges S."/>
            <person name="Kramer E."/>
            <person name="Nordborg M."/>
            <person name="Tomkins J."/>
            <person name="Borevitz J."/>
            <person name="Derieg N."/>
            <person name="Yan J."/>
            <person name="Mihaltcheva S."/>
            <person name="Hayes R.D."/>
            <person name="Rokhsar D."/>
        </authorList>
    </citation>
    <scope>NUCLEOTIDE SEQUENCE [LARGE SCALE GENOMIC DNA]</scope>
    <source>
        <strain evidence="10">cv. Goldsmith</strain>
    </source>
</reference>
<dbReference type="Gene3D" id="1.10.10.10">
    <property type="entry name" value="Winged helix-like DNA-binding domain superfamily/Winged helix DNA-binding domain"/>
    <property type="match status" value="1"/>
</dbReference>
<evidence type="ECO:0000313" key="9">
    <source>
        <dbReference type="EMBL" id="PIA65051.1"/>
    </source>
</evidence>
<dbReference type="Proteomes" id="UP000230069">
    <property type="component" value="Unassembled WGS sequence"/>
</dbReference>
<evidence type="ECO:0000259" key="5">
    <source>
        <dbReference type="Pfam" id="PF00931"/>
    </source>
</evidence>
<dbReference type="PRINTS" id="PR00364">
    <property type="entry name" value="DISEASERSIST"/>
</dbReference>
<dbReference type="GO" id="GO:0043531">
    <property type="term" value="F:ADP binding"/>
    <property type="evidence" value="ECO:0007669"/>
    <property type="project" value="InterPro"/>
</dbReference>
<dbReference type="InterPro" id="IPR044974">
    <property type="entry name" value="Disease_R_plants"/>
</dbReference>
<dbReference type="InterPro" id="IPR058922">
    <property type="entry name" value="WHD_DRP"/>
</dbReference>
<dbReference type="AlphaFoldDB" id="A0A2G5FAJ1"/>
<evidence type="ECO:0000256" key="2">
    <source>
        <dbReference type="ARBA" id="ARBA00022741"/>
    </source>
</evidence>
<evidence type="ECO:0000259" key="7">
    <source>
        <dbReference type="Pfam" id="PF23559"/>
    </source>
</evidence>
<dbReference type="InterPro" id="IPR027417">
    <property type="entry name" value="P-loop_NTPase"/>
</dbReference>
<dbReference type="SUPFAM" id="SSF52540">
    <property type="entry name" value="P-loop containing nucleoside triphosphate hydrolases"/>
    <property type="match status" value="1"/>
</dbReference>
<protein>
    <recommendedName>
        <fullName evidence="11">AAA+ ATPase domain-containing protein</fullName>
    </recommendedName>
</protein>
<dbReference type="STRING" id="218851.A0A2G5FAJ1"/>
<feature type="domain" description="Disease resistance R13L4/SHOC-2-like LRR" evidence="8">
    <location>
        <begin position="541"/>
        <end position="837"/>
    </location>
</feature>
<dbReference type="Pfam" id="PF18052">
    <property type="entry name" value="Rx_N"/>
    <property type="match status" value="1"/>
</dbReference>
<dbReference type="SUPFAM" id="SSF52058">
    <property type="entry name" value="L domain-like"/>
    <property type="match status" value="1"/>
</dbReference>
<dbReference type="Pfam" id="PF23559">
    <property type="entry name" value="WHD_DRP"/>
    <property type="match status" value="1"/>
</dbReference>
<keyword evidence="10" id="KW-1185">Reference proteome</keyword>
<dbReference type="FunFam" id="3.40.50.300:FF:001091">
    <property type="entry name" value="Probable disease resistance protein At1g61300"/>
    <property type="match status" value="1"/>
</dbReference>
<evidence type="ECO:0000256" key="3">
    <source>
        <dbReference type="ARBA" id="ARBA00022821"/>
    </source>
</evidence>
<dbReference type="PANTHER" id="PTHR23155:SF1205">
    <property type="entry name" value="DISEASE RESISTANCE PROTEIN RPM1"/>
    <property type="match status" value="1"/>
</dbReference>
<evidence type="ECO:0000256" key="4">
    <source>
        <dbReference type="SAM" id="Coils"/>
    </source>
</evidence>
<dbReference type="EMBL" id="KZ305018">
    <property type="protein sequence ID" value="PIA65051.1"/>
    <property type="molecule type" value="Genomic_DNA"/>
</dbReference>
<feature type="domain" description="NB-ARC" evidence="5">
    <location>
        <begin position="180"/>
        <end position="353"/>
    </location>
</feature>
<dbReference type="InterPro" id="IPR038005">
    <property type="entry name" value="RX-like_CC"/>
</dbReference>
<dbReference type="InterPro" id="IPR055414">
    <property type="entry name" value="LRR_R13L4/SHOC2-like"/>
</dbReference>
<feature type="coiled-coil region" evidence="4">
    <location>
        <begin position="10"/>
        <end position="44"/>
    </location>
</feature>
<organism evidence="9 10">
    <name type="scientific">Aquilegia coerulea</name>
    <name type="common">Rocky mountain columbine</name>
    <dbReference type="NCBI Taxonomy" id="218851"/>
    <lineage>
        <taxon>Eukaryota</taxon>
        <taxon>Viridiplantae</taxon>
        <taxon>Streptophyta</taxon>
        <taxon>Embryophyta</taxon>
        <taxon>Tracheophyta</taxon>
        <taxon>Spermatophyta</taxon>
        <taxon>Magnoliopsida</taxon>
        <taxon>Ranunculales</taxon>
        <taxon>Ranunculaceae</taxon>
        <taxon>Thalictroideae</taxon>
        <taxon>Aquilegia</taxon>
    </lineage>
</organism>
<dbReference type="InterPro" id="IPR032675">
    <property type="entry name" value="LRR_dom_sf"/>
</dbReference>
<dbReference type="InterPro" id="IPR036388">
    <property type="entry name" value="WH-like_DNA-bd_sf"/>
</dbReference>
<evidence type="ECO:0000256" key="1">
    <source>
        <dbReference type="ARBA" id="ARBA00022737"/>
    </source>
</evidence>
<dbReference type="CDD" id="cd14798">
    <property type="entry name" value="RX-CC_like"/>
    <property type="match status" value="1"/>
</dbReference>
<dbReference type="InterPro" id="IPR002182">
    <property type="entry name" value="NB-ARC"/>
</dbReference>
<keyword evidence="2" id="KW-0547">Nucleotide-binding</keyword>
<dbReference type="Gene3D" id="3.80.10.10">
    <property type="entry name" value="Ribonuclease Inhibitor"/>
    <property type="match status" value="1"/>
</dbReference>
<keyword evidence="4" id="KW-0175">Coiled coil</keyword>
<feature type="domain" description="Disease resistance N-terminal" evidence="6">
    <location>
        <begin position="5"/>
        <end position="83"/>
    </location>
</feature>
<evidence type="ECO:0000313" key="10">
    <source>
        <dbReference type="Proteomes" id="UP000230069"/>
    </source>
</evidence>
<dbReference type="InterPro" id="IPR041118">
    <property type="entry name" value="Rx_N"/>
</dbReference>
<keyword evidence="1" id="KW-0677">Repeat</keyword>